<keyword evidence="1" id="KW-0812">Transmembrane</keyword>
<evidence type="ECO:0000256" key="1">
    <source>
        <dbReference type="SAM" id="Phobius"/>
    </source>
</evidence>
<name>A0A1Y2ITS7_TRAC3</name>
<feature type="transmembrane region" description="Helical" evidence="1">
    <location>
        <begin position="26"/>
        <end position="47"/>
    </location>
</feature>
<dbReference type="EMBL" id="KZ084096">
    <property type="protein sequence ID" value="OSD04540.1"/>
    <property type="molecule type" value="Genomic_DNA"/>
</dbReference>
<evidence type="ECO:0000313" key="2">
    <source>
        <dbReference type="EMBL" id="OSD04540.1"/>
    </source>
</evidence>
<dbReference type="Proteomes" id="UP000193067">
    <property type="component" value="Unassembled WGS sequence"/>
</dbReference>
<gene>
    <name evidence="2" type="ORF">PYCCODRAFT_105998</name>
</gene>
<proteinExistence type="predicted"/>
<sequence>MSYLYPNRAHTPLSHRRISSSTLLHILYSICVLSLALLDASSLFPLLSLAHLNPYPTSCSNMILPYDTLAMHHQMDHCTTHHPAAC</sequence>
<reference evidence="2 3" key="1">
    <citation type="journal article" date="2015" name="Biotechnol. Biofuels">
        <title>Enhanced degradation of softwood versus hardwood by the white-rot fungus Pycnoporus coccineus.</title>
        <authorList>
            <person name="Couturier M."/>
            <person name="Navarro D."/>
            <person name="Chevret D."/>
            <person name="Henrissat B."/>
            <person name="Piumi F."/>
            <person name="Ruiz-Duenas F.J."/>
            <person name="Martinez A.T."/>
            <person name="Grigoriev I.V."/>
            <person name="Riley R."/>
            <person name="Lipzen A."/>
            <person name="Berrin J.G."/>
            <person name="Master E.R."/>
            <person name="Rosso M.N."/>
        </authorList>
    </citation>
    <scope>NUCLEOTIDE SEQUENCE [LARGE SCALE GENOMIC DNA]</scope>
    <source>
        <strain evidence="2 3">BRFM310</strain>
    </source>
</reference>
<protein>
    <submittedName>
        <fullName evidence="2">Uncharacterized protein</fullName>
    </submittedName>
</protein>
<evidence type="ECO:0000313" key="3">
    <source>
        <dbReference type="Proteomes" id="UP000193067"/>
    </source>
</evidence>
<accession>A0A1Y2ITS7</accession>
<organism evidence="2 3">
    <name type="scientific">Trametes coccinea (strain BRFM310)</name>
    <name type="common">Pycnoporus coccineus</name>
    <dbReference type="NCBI Taxonomy" id="1353009"/>
    <lineage>
        <taxon>Eukaryota</taxon>
        <taxon>Fungi</taxon>
        <taxon>Dikarya</taxon>
        <taxon>Basidiomycota</taxon>
        <taxon>Agaricomycotina</taxon>
        <taxon>Agaricomycetes</taxon>
        <taxon>Polyporales</taxon>
        <taxon>Polyporaceae</taxon>
        <taxon>Trametes</taxon>
    </lineage>
</organism>
<dbReference type="AlphaFoldDB" id="A0A1Y2ITS7"/>
<keyword evidence="3" id="KW-1185">Reference proteome</keyword>
<keyword evidence="1" id="KW-0472">Membrane</keyword>
<keyword evidence="1" id="KW-1133">Transmembrane helix</keyword>